<protein>
    <recommendedName>
        <fullName evidence="12">Outer membrane efflux protein</fullName>
    </recommendedName>
</protein>
<evidence type="ECO:0000256" key="2">
    <source>
        <dbReference type="ARBA" id="ARBA00007613"/>
    </source>
</evidence>
<feature type="chain" id="PRO_5046372368" description="Outer membrane efflux protein" evidence="9">
    <location>
        <begin position="25"/>
        <end position="447"/>
    </location>
</feature>
<reference evidence="11" key="1">
    <citation type="journal article" date="2022" name="Int. J. Syst. Evol. Microbiol.">
        <title>Anaeromyxobacter oryzae sp. nov., Anaeromyxobacter diazotrophicus sp. nov. and Anaeromyxobacter paludicola sp. nov., isolated from paddy soils.</title>
        <authorList>
            <person name="Itoh H."/>
            <person name="Xu Z."/>
            <person name="Mise K."/>
            <person name="Masuda Y."/>
            <person name="Ushijima N."/>
            <person name="Hayakawa C."/>
            <person name="Shiratori Y."/>
            <person name="Senoo K."/>
        </authorList>
    </citation>
    <scope>NUCLEOTIDE SEQUENCE [LARGE SCALE GENOMIC DNA]</scope>
    <source>
        <strain evidence="11">Red232</strain>
    </source>
</reference>
<keyword evidence="7" id="KW-0998">Cell outer membrane</keyword>
<dbReference type="Proteomes" id="UP001162891">
    <property type="component" value="Chromosome"/>
</dbReference>
<evidence type="ECO:0000256" key="8">
    <source>
        <dbReference type="SAM" id="MobiDB-lite"/>
    </source>
</evidence>
<keyword evidence="5" id="KW-0812">Transmembrane</keyword>
<evidence type="ECO:0000256" key="1">
    <source>
        <dbReference type="ARBA" id="ARBA00004442"/>
    </source>
</evidence>
<dbReference type="EMBL" id="AP025591">
    <property type="protein sequence ID" value="BDG01259.1"/>
    <property type="molecule type" value="Genomic_DNA"/>
</dbReference>
<keyword evidence="9" id="KW-0732">Signal</keyword>
<evidence type="ECO:0000313" key="11">
    <source>
        <dbReference type="Proteomes" id="UP001162891"/>
    </source>
</evidence>
<evidence type="ECO:0008006" key="12">
    <source>
        <dbReference type="Google" id="ProtNLM"/>
    </source>
</evidence>
<sequence>MSTQLMTRLPLLALTLLAAPAVRAQAPAPAPATPAPGATPPAWEDVPTIPAVDFDEAIRLASTRATSAAIAAEEVSRADALLVQARSPSLPALAVNGTYTHLDSARRLGSTVTAAQDQQYGSVALSVPLFAPSRWYQWSHARDAVDVARASEADVRRSVTLVAGRVYLAILAQRRAVEVSRRAVETARAHFEFARHRRAGGVGNALDEARADQQLATSEVQLENALSGLSRAQEALGIATGSDGPLDARTDPDLAAGVTSPEDAVRAAEDARADLRAARERARAAHRVARDSWADWLPTVSAVSLTFLQDPSTSTTPRDGWQAGLVLSFPLFEGGLRTGQRRERDALDAEARSQLDGLTLQARSEVRGAFVTLRHAEAALAQARRGAERAHAALALVEDAYRAGATTSLDVVDAEQRARDADTAAVVAEDAVRQGRLDLLAATGRFP</sequence>
<keyword evidence="11" id="KW-1185">Reference proteome</keyword>
<accession>A0ABM7WP53</accession>
<gene>
    <name evidence="10" type="ORF">AMOR_02550</name>
</gene>
<comment type="similarity">
    <text evidence="2">Belongs to the outer membrane factor (OMF) (TC 1.B.17) family.</text>
</comment>
<dbReference type="SUPFAM" id="SSF56954">
    <property type="entry name" value="Outer membrane efflux proteins (OEP)"/>
    <property type="match status" value="1"/>
</dbReference>
<evidence type="ECO:0000256" key="9">
    <source>
        <dbReference type="SAM" id="SignalP"/>
    </source>
</evidence>
<feature type="region of interest" description="Disordered" evidence="8">
    <location>
        <begin position="27"/>
        <end position="46"/>
    </location>
</feature>
<evidence type="ECO:0000313" key="10">
    <source>
        <dbReference type="EMBL" id="BDG01259.1"/>
    </source>
</evidence>
<dbReference type="InterPro" id="IPR003423">
    <property type="entry name" value="OMP_efflux"/>
</dbReference>
<name>A0ABM7WP53_9BACT</name>
<comment type="subcellular location">
    <subcellularLocation>
        <location evidence="1">Cell outer membrane</location>
    </subcellularLocation>
</comment>
<dbReference type="PANTHER" id="PTHR30026:SF20">
    <property type="entry name" value="OUTER MEMBRANE PROTEIN TOLC"/>
    <property type="match status" value="1"/>
</dbReference>
<feature type="signal peptide" evidence="9">
    <location>
        <begin position="1"/>
        <end position="24"/>
    </location>
</feature>
<evidence type="ECO:0000256" key="7">
    <source>
        <dbReference type="ARBA" id="ARBA00023237"/>
    </source>
</evidence>
<feature type="compositionally biased region" description="Pro residues" evidence="8">
    <location>
        <begin position="28"/>
        <end position="39"/>
    </location>
</feature>
<organism evidence="10 11">
    <name type="scientific">Anaeromyxobacter oryzae</name>
    <dbReference type="NCBI Taxonomy" id="2918170"/>
    <lineage>
        <taxon>Bacteria</taxon>
        <taxon>Pseudomonadati</taxon>
        <taxon>Myxococcota</taxon>
        <taxon>Myxococcia</taxon>
        <taxon>Myxococcales</taxon>
        <taxon>Cystobacterineae</taxon>
        <taxon>Anaeromyxobacteraceae</taxon>
        <taxon>Anaeromyxobacter</taxon>
    </lineage>
</organism>
<keyword evidence="3" id="KW-0813">Transport</keyword>
<dbReference type="InterPro" id="IPR051906">
    <property type="entry name" value="TolC-like"/>
</dbReference>
<evidence type="ECO:0000256" key="5">
    <source>
        <dbReference type="ARBA" id="ARBA00022692"/>
    </source>
</evidence>
<dbReference type="PANTHER" id="PTHR30026">
    <property type="entry name" value="OUTER MEMBRANE PROTEIN TOLC"/>
    <property type="match status" value="1"/>
</dbReference>
<keyword evidence="6" id="KW-0472">Membrane</keyword>
<dbReference type="Pfam" id="PF02321">
    <property type="entry name" value="OEP"/>
    <property type="match status" value="2"/>
</dbReference>
<evidence type="ECO:0000256" key="3">
    <source>
        <dbReference type="ARBA" id="ARBA00022448"/>
    </source>
</evidence>
<proteinExistence type="inferred from homology"/>
<evidence type="ECO:0000256" key="6">
    <source>
        <dbReference type="ARBA" id="ARBA00023136"/>
    </source>
</evidence>
<evidence type="ECO:0000256" key="4">
    <source>
        <dbReference type="ARBA" id="ARBA00022452"/>
    </source>
</evidence>
<keyword evidence="4" id="KW-1134">Transmembrane beta strand</keyword>
<dbReference type="Gene3D" id="1.20.1600.10">
    <property type="entry name" value="Outer membrane efflux proteins (OEP)"/>
    <property type="match status" value="1"/>
</dbReference>